<dbReference type="PANTHER" id="PTHR33054:SF9">
    <property type="entry name" value="CCHC-TYPE DOMAIN-CONTAINING PROTEIN"/>
    <property type="match status" value="1"/>
</dbReference>
<dbReference type="InterPro" id="IPR056648">
    <property type="entry name" value="DUF7746"/>
</dbReference>
<accession>A0AAD9U6Q5</accession>
<feature type="compositionally biased region" description="Low complexity" evidence="2">
    <location>
        <begin position="298"/>
        <end position="313"/>
    </location>
</feature>
<evidence type="ECO:0000259" key="4">
    <source>
        <dbReference type="Pfam" id="PF24925"/>
    </source>
</evidence>
<feature type="region of interest" description="Disordered" evidence="2">
    <location>
        <begin position="1103"/>
        <end position="1122"/>
    </location>
</feature>
<evidence type="ECO:0000256" key="1">
    <source>
        <dbReference type="SAM" id="Coils"/>
    </source>
</evidence>
<comment type="caution">
    <text evidence="5">The sequence shown here is derived from an EMBL/GenBank/DDBJ whole genome shotgun (WGS) entry which is preliminary data.</text>
</comment>
<sequence>MSASSSRPGIEPDDVNSNTGQSVANFETNWDDKDLVNWQLPNIQQNSIYKKKLLDFRTLLGQKTKEINVKFQNNTFSTNLLNKNSLTHYNKIGFNDLHIGSVQVGVKPLSKIGLNNSLLIVLRDKRITDYKESILGMAETSLTYGPIYFQVYPNFTIALNTDEHKEKCLVIDMQTHNYKFLEKSSPYKLVYRVHYRVLTSGLIPSYIPPSVPAGQTICFNASPSVNVLVPVPVRWENIKFPDDWVKEKVDQPSYKPPMRNLHDCVTEQDGTLRISFRRSLSFKETDSDHSRSLGDFQSARNSLSSSSRRNIARQIPSLTPRRIDKQPMFSTPNYIPDDESSEQVNLIPRRRRRPKPPTHVLKTPEQVAQPIHSYDQEQQTSPTPSQVLTEILEPEPPIKTINVISKDKYDFLIVDYYFTHNQTLREKYEKNYSINKRKQFRERWINTIEEFDLNISFFDWYIHRKNYEQTCSVINKSNLRNYKTKKGIEKQVHPPPRDFEIEMANEDRPNENNLAKCTPFIIFDEPMSQSVTSSSHQIGMVMRQGNYTNFFLNSIGEQLEKIDLNLTQTNSSPVREETPPQVYVPYDLPSSSNKNKGKGKYIVLKSEPILFPDHTGIEKCFDNLIDEIELLRILEERLSRIPHANIQTIDKKIPSDSSDEEEENIDFKQFIQKITTNEKTDSYNKTKYFQNTKPYYPRPTPPDLQYEEMVPYRAYTRNACYQFNIDGLSEYQIITVLRQMHTIGYIYIKKQNMSHSDAVTSLTTGFEGQLFGWWTHTLSQLAKTSIIGHTKTVTSNYPINLESTSTQTQTTTTTSTSEPDGIDVLCYTILMHFVGNPNINQGKEFSKIQNLKCKKLNDFKWYKDIFLIRVFQRPDNSNAYWKEKFISGLPKLFSTKVRDEMVRQMGWSDWSQLDLDTWTYGEIIASINVVAMQLCNDLRLKSQLKKQKLTTRKELGSWCEQFGFDRLPSHKKKKKYKSLSKKYPYQINVLDKYDYSLMISMIDSIEDPIQKAQYIRQLQKRIIDQPSTSKDKTPQNEIKPFKNDETLDFEQNVLGKFNNKRKVTIPDLQKEIVNIKEEIKTLKLQIQELQITDAINKQFTKVTHKDSQGNDFNSSDEEPDKEIGNLESQDLLSISQINSIQEVRIQKWYVEIDQLTVFLSKKYYLPISAHIPTDKTKYKPDKIQAQIQAQV</sequence>
<feature type="coiled-coil region" evidence="1">
    <location>
        <begin position="1065"/>
        <end position="1092"/>
    </location>
</feature>
<feature type="region of interest" description="Disordered" evidence="2">
    <location>
        <begin position="286"/>
        <end position="344"/>
    </location>
</feature>
<proteinExistence type="predicted"/>
<dbReference type="PANTHER" id="PTHR33054">
    <property type="entry name" value="CCHC-TYPE DOMAIN-CONTAINING PROTEIN"/>
    <property type="match status" value="1"/>
</dbReference>
<dbReference type="InterPro" id="IPR028919">
    <property type="entry name" value="Viral_movement"/>
</dbReference>
<reference evidence="5" key="1">
    <citation type="journal article" date="2023" name="Plant J.">
        <title>Genome sequences and population genomics provide insights into the demographic history, inbreeding, and mutation load of two 'living fossil' tree species of Dipteronia.</title>
        <authorList>
            <person name="Feng Y."/>
            <person name="Comes H.P."/>
            <person name="Chen J."/>
            <person name="Zhu S."/>
            <person name="Lu R."/>
            <person name="Zhang X."/>
            <person name="Li P."/>
            <person name="Qiu J."/>
            <person name="Olsen K.M."/>
            <person name="Qiu Y."/>
        </authorList>
    </citation>
    <scope>NUCLEOTIDE SEQUENCE</scope>
    <source>
        <strain evidence="5">KIB01</strain>
    </source>
</reference>
<feature type="region of interest" description="Disordered" evidence="2">
    <location>
        <begin position="570"/>
        <end position="590"/>
    </location>
</feature>
<dbReference type="EMBL" id="JANJYI010000005">
    <property type="protein sequence ID" value="KAK2648568.1"/>
    <property type="molecule type" value="Genomic_DNA"/>
</dbReference>
<dbReference type="InterPro" id="IPR056010">
    <property type="entry name" value="DUF7588"/>
</dbReference>
<feature type="domain" description="DUF7588" evidence="3">
    <location>
        <begin position="414"/>
        <end position="468"/>
    </location>
</feature>
<dbReference type="Pfam" id="PF01107">
    <property type="entry name" value="MP"/>
    <property type="match status" value="1"/>
</dbReference>
<organism evidence="5 6">
    <name type="scientific">Dipteronia dyeriana</name>
    <dbReference type="NCBI Taxonomy" id="168575"/>
    <lineage>
        <taxon>Eukaryota</taxon>
        <taxon>Viridiplantae</taxon>
        <taxon>Streptophyta</taxon>
        <taxon>Embryophyta</taxon>
        <taxon>Tracheophyta</taxon>
        <taxon>Spermatophyta</taxon>
        <taxon>Magnoliopsida</taxon>
        <taxon>eudicotyledons</taxon>
        <taxon>Gunneridae</taxon>
        <taxon>Pentapetalae</taxon>
        <taxon>rosids</taxon>
        <taxon>malvids</taxon>
        <taxon>Sapindales</taxon>
        <taxon>Sapindaceae</taxon>
        <taxon>Hippocastanoideae</taxon>
        <taxon>Acereae</taxon>
        <taxon>Dipteronia</taxon>
    </lineage>
</organism>
<dbReference type="Proteomes" id="UP001280121">
    <property type="component" value="Unassembled WGS sequence"/>
</dbReference>
<dbReference type="Pfam" id="PF24496">
    <property type="entry name" value="DUF7588"/>
    <property type="match status" value="1"/>
</dbReference>
<evidence type="ECO:0000313" key="6">
    <source>
        <dbReference type="Proteomes" id="UP001280121"/>
    </source>
</evidence>
<dbReference type="Pfam" id="PF22909">
    <property type="entry name" value="Caulimovir_coat_dom"/>
    <property type="match status" value="1"/>
</dbReference>
<keyword evidence="6" id="KW-1185">Reference proteome</keyword>
<evidence type="ECO:0000313" key="5">
    <source>
        <dbReference type="EMBL" id="KAK2648568.1"/>
    </source>
</evidence>
<protein>
    <submittedName>
        <fullName evidence="5">Uncharacterized protein</fullName>
    </submittedName>
</protein>
<evidence type="ECO:0000256" key="2">
    <source>
        <dbReference type="SAM" id="MobiDB-lite"/>
    </source>
</evidence>
<feature type="region of interest" description="Disordered" evidence="2">
    <location>
        <begin position="1"/>
        <end position="23"/>
    </location>
</feature>
<evidence type="ECO:0000259" key="3">
    <source>
        <dbReference type="Pfam" id="PF24496"/>
    </source>
</evidence>
<dbReference type="Pfam" id="PF24925">
    <property type="entry name" value="DUF7746"/>
    <property type="match status" value="1"/>
</dbReference>
<name>A0AAD9U6Q5_9ROSI</name>
<keyword evidence="1" id="KW-0175">Coiled coil</keyword>
<dbReference type="AlphaFoldDB" id="A0AAD9U6Q5"/>
<feature type="domain" description="DUF7746" evidence="4">
    <location>
        <begin position="715"/>
        <end position="793"/>
    </location>
</feature>
<gene>
    <name evidence="5" type="ORF">Ddye_016057</name>
</gene>